<evidence type="ECO:0000313" key="2">
    <source>
        <dbReference type="EMBL" id="MBF9130920.1"/>
    </source>
</evidence>
<dbReference type="EMBL" id="JADPUN010000175">
    <property type="protein sequence ID" value="MBF9130920.1"/>
    <property type="molecule type" value="Genomic_DNA"/>
</dbReference>
<evidence type="ECO:0008006" key="4">
    <source>
        <dbReference type="Google" id="ProtNLM"/>
    </source>
</evidence>
<reference evidence="2 3" key="1">
    <citation type="submission" date="2020-11" db="EMBL/GenBank/DDBJ databases">
        <title>A novel isolate from a Black sea contaminated sediment with potential to produce alkanes: Plantactinospora alkalitolerans sp. nov.</title>
        <authorList>
            <person name="Carro L."/>
            <person name="Veyisoglu A."/>
            <person name="Guven K."/>
            <person name="Schumann P."/>
            <person name="Klenk H.-P."/>
            <person name="Sahin N."/>
        </authorList>
    </citation>
    <scope>NUCLEOTIDE SEQUENCE [LARGE SCALE GENOMIC DNA]</scope>
    <source>
        <strain evidence="2 3">S1510</strain>
    </source>
</reference>
<feature type="region of interest" description="Disordered" evidence="1">
    <location>
        <begin position="68"/>
        <end position="109"/>
    </location>
</feature>
<name>A0ABS0GXK7_9ACTN</name>
<keyword evidence="3" id="KW-1185">Reference proteome</keyword>
<dbReference type="Proteomes" id="UP000638560">
    <property type="component" value="Unassembled WGS sequence"/>
</dbReference>
<dbReference type="RefSeq" id="WP_196202483.1">
    <property type="nucleotide sequence ID" value="NZ_JADPUN010000175.1"/>
</dbReference>
<feature type="compositionally biased region" description="Basic and acidic residues" evidence="1">
    <location>
        <begin position="100"/>
        <end position="109"/>
    </location>
</feature>
<gene>
    <name evidence="2" type="ORF">I0C86_18430</name>
</gene>
<evidence type="ECO:0000313" key="3">
    <source>
        <dbReference type="Proteomes" id="UP000638560"/>
    </source>
</evidence>
<organism evidence="2 3">
    <name type="scientific">Plantactinospora alkalitolerans</name>
    <dbReference type="NCBI Taxonomy" id="2789879"/>
    <lineage>
        <taxon>Bacteria</taxon>
        <taxon>Bacillati</taxon>
        <taxon>Actinomycetota</taxon>
        <taxon>Actinomycetes</taxon>
        <taxon>Micromonosporales</taxon>
        <taxon>Micromonosporaceae</taxon>
        <taxon>Plantactinospora</taxon>
    </lineage>
</organism>
<sequence>MFDRWASPAPTTFVHGAPSAVLHGAVLRVFARANDGPFWQNHLVDGQWTWQDLAGGIGWCRAVARGQSGTRSCPRASGPSATVRRSAGPRRLVGQRTTRPRLDDSGALP</sequence>
<protein>
    <recommendedName>
        <fullName evidence="4">Dehydrogenase (DH) domain-containing protein</fullName>
    </recommendedName>
</protein>
<comment type="caution">
    <text evidence="2">The sequence shown here is derived from an EMBL/GenBank/DDBJ whole genome shotgun (WGS) entry which is preliminary data.</text>
</comment>
<evidence type="ECO:0000256" key="1">
    <source>
        <dbReference type="SAM" id="MobiDB-lite"/>
    </source>
</evidence>
<proteinExistence type="predicted"/>
<accession>A0ABS0GXK7</accession>